<keyword evidence="7" id="KW-0275">Fatty acid biosynthesis</keyword>
<evidence type="ECO:0000256" key="4">
    <source>
        <dbReference type="ARBA" id="ARBA00022832"/>
    </source>
</evidence>
<dbReference type="Pfam" id="PF01648">
    <property type="entry name" value="ACPS"/>
    <property type="match status" value="1"/>
</dbReference>
<keyword evidence="1" id="KW-0444">Lipid biosynthesis</keyword>
<dbReference type="InterPro" id="IPR004568">
    <property type="entry name" value="Ppantetheine-prot_Trfase_dom"/>
</dbReference>
<gene>
    <name evidence="9" type="ORF">BCR39DRAFT_545373</name>
</gene>
<comment type="caution">
    <text evidence="9">The sequence shown here is derived from an EMBL/GenBank/DDBJ whole genome shotgun (WGS) entry which is preliminary data.</text>
</comment>
<evidence type="ECO:0000313" key="10">
    <source>
        <dbReference type="Proteomes" id="UP000193986"/>
    </source>
</evidence>
<dbReference type="NCBIfam" id="TIGR00516">
    <property type="entry name" value="acpS"/>
    <property type="match status" value="1"/>
</dbReference>
<reference evidence="9 10" key="1">
    <citation type="submission" date="2016-07" db="EMBL/GenBank/DDBJ databases">
        <title>Pervasive Adenine N6-methylation of Active Genes in Fungi.</title>
        <authorList>
            <consortium name="DOE Joint Genome Institute"/>
            <person name="Mondo S.J."/>
            <person name="Dannebaum R.O."/>
            <person name="Kuo R.C."/>
            <person name="Labutti K."/>
            <person name="Haridas S."/>
            <person name="Kuo A."/>
            <person name="Salamov A."/>
            <person name="Ahrendt S.R."/>
            <person name="Lipzen A."/>
            <person name="Sullivan W."/>
            <person name="Andreopoulos W.B."/>
            <person name="Clum A."/>
            <person name="Lindquist E."/>
            <person name="Daum C."/>
            <person name="Ramamoorthy G.K."/>
            <person name="Gryganskyi A."/>
            <person name="Culley D."/>
            <person name="Magnuson J.K."/>
            <person name="James T.Y."/>
            <person name="O'Malley M.A."/>
            <person name="Stajich J.E."/>
            <person name="Spatafora J.W."/>
            <person name="Visel A."/>
            <person name="Grigoriev I.V."/>
        </authorList>
    </citation>
    <scope>NUCLEOTIDE SEQUENCE [LARGE SCALE GENOMIC DNA]</scope>
    <source>
        <strain evidence="9 10">68-887.2</strain>
    </source>
</reference>
<dbReference type="GO" id="GO:0008897">
    <property type="term" value="F:holo-[acyl-carrier-protein] synthase activity"/>
    <property type="evidence" value="ECO:0007669"/>
    <property type="project" value="InterPro"/>
</dbReference>
<dbReference type="Gene3D" id="3.90.470.20">
    <property type="entry name" value="4'-phosphopantetheinyl transferase domain"/>
    <property type="match status" value="1"/>
</dbReference>
<evidence type="ECO:0000256" key="1">
    <source>
        <dbReference type="ARBA" id="ARBA00022516"/>
    </source>
</evidence>
<dbReference type="STRING" id="71784.A0A1Y2AQY6"/>
<dbReference type="EMBL" id="MCFC01000062">
    <property type="protein sequence ID" value="ORY24963.1"/>
    <property type="molecule type" value="Genomic_DNA"/>
</dbReference>
<organism evidence="9 10">
    <name type="scientific">Naematelia encephala</name>
    <dbReference type="NCBI Taxonomy" id="71784"/>
    <lineage>
        <taxon>Eukaryota</taxon>
        <taxon>Fungi</taxon>
        <taxon>Dikarya</taxon>
        <taxon>Basidiomycota</taxon>
        <taxon>Agaricomycotina</taxon>
        <taxon>Tremellomycetes</taxon>
        <taxon>Tremellales</taxon>
        <taxon>Naemateliaceae</taxon>
        <taxon>Naematelia</taxon>
    </lineage>
</organism>
<keyword evidence="2 9" id="KW-0808">Transferase</keyword>
<dbReference type="NCBIfam" id="TIGR00556">
    <property type="entry name" value="pantethn_trn"/>
    <property type="match status" value="1"/>
</dbReference>
<dbReference type="Proteomes" id="UP000193986">
    <property type="component" value="Unassembled WGS sequence"/>
</dbReference>
<keyword evidence="3" id="KW-0479">Metal-binding</keyword>
<proteinExistence type="inferred from homology"/>
<evidence type="ECO:0000313" key="9">
    <source>
        <dbReference type="EMBL" id="ORY24963.1"/>
    </source>
</evidence>
<keyword evidence="4" id="KW-0276">Fatty acid metabolism</keyword>
<evidence type="ECO:0000259" key="8">
    <source>
        <dbReference type="Pfam" id="PF01648"/>
    </source>
</evidence>
<dbReference type="InParanoid" id="A0A1Y2AQY6"/>
<dbReference type="SUPFAM" id="SSF56214">
    <property type="entry name" value="4'-phosphopantetheinyl transferase"/>
    <property type="match status" value="1"/>
</dbReference>
<dbReference type="InterPro" id="IPR008278">
    <property type="entry name" value="4-PPantetheinyl_Trfase_dom"/>
</dbReference>
<accession>A0A1Y2AQY6</accession>
<dbReference type="FunCoup" id="A0A1Y2AQY6">
    <property type="interactions" value="9"/>
</dbReference>
<sequence>MILGIGIDILSIHRLESVIRRRGARSLARRICSPTELDSFPLSNLKDQVRFLATRWTLKEAAYKSLPPNLQHGITWSTFNIIHHPTGSPLLAFQDSEKTEHLSPRGVGAAFLCSLSHDADVCVGVVIAQSGMT</sequence>
<evidence type="ECO:0000256" key="7">
    <source>
        <dbReference type="ARBA" id="ARBA00023160"/>
    </source>
</evidence>
<feature type="domain" description="4'-phosphopantetheinyl transferase" evidence="8">
    <location>
        <begin position="4"/>
        <end position="102"/>
    </location>
</feature>
<keyword evidence="5" id="KW-0460">Magnesium</keyword>
<evidence type="ECO:0000256" key="2">
    <source>
        <dbReference type="ARBA" id="ARBA00022679"/>
    </source>
</evidence>
<dbReference type="GO" id="GO:0006633">
    <property type="term" value="P:fatty acid biosynthetic process"/>
    <property type="evidence" value="ECO:0007669"/>
    <property type="project" value="UniProtKB-KW"/>
</dbReference>
<dbReference type="HAMAP" id="MF_00101">
    <property type="entry name" value="AcpS"/>
    <property type="match status" value="1"/>
</dbReference>
<keyword evidence="6" id="KW-0443">Lipid metabolism</keyword>
<dbReference type="InterPro" id="IPR037143">
    <property type="entry name" value="4-PPantetheinyl_Trfase_dom_sf"/>
</dbReference>
<dbReference type="InterPro" id="IPR002582">
    <property type="entry name" value="ACPS"/>
</dbReference>
<evidence type="ECO:0000256" key="6">
    <source>
        <dbReference type="ARBA" id="ARBA00023098"/>
    </source>
</evidence>
<evidence type="ECO:0000256" key="5">
    <source>
        <dbReference type="ARBA" id="ARBA00022842"/>
    </source>
</evidence>
<dbReference type="GO" id="GO:0000287">
    <property type="term" value="F:magnesium ion binding"/>
    <property type="evidence" value="ECO:0007669"/>
    <property type="project" value="InterPro"/>
</dbReference>
<protein>
    <submittedName>
        <fullName evidence="9">4'-phosphopantetheinyl transferase superfamily</fullName>
    </submittedName>
</protein>
<evidence type="ECO:0000256" key="3">
    <source>
        <dbReference type="ARBA" id="ARBA00022723"/>
    </source>
</evidence>
<dbReference type="OrthoDB" id="15433at2759"/>
<dbReference type="AlphaFoldDB" id="A0A1Y2AQY6"/>
<keyword evidence="10" id="KW-1185">Reference proteome</keyword>
<name>A0A1Y2AQY6_9TREE</name>